<gene>
    <name evidence="2" type="ORF">HINF_LOCUS18031</name>
    <name evidence="3" type="ORF">HINF_LOCUS2661</name>
</gene>
<dbReference type="Proteomes" id="UP001642409">
    <property type="component" value="Unassembled WGS sequence"/>
</dbReference>
<sequence length="305" mass="34327">MKATQMLTEMPVSQAAGQMKERIQRTLKKQNAYQLQMDVQQQKLHQITQLIQAVLVQYASLIATLIQIYILIPLEHNVPLRARQVSLLILLAENVQLTVKRMIRLHLRIFLGICAQVICNRMAKNAFRPVMKRILCGSSTRLRTVACSNLIVTLESTCPATESAALPATCVACPAFSTPSKNLKQCKCTKQILCPIVQPERESGERDVHVCVQGRQRGLRDKQIGQHQTAGIIGGVCLVVVVIIISVFLVYRANFNKKISGREMIEDIADDDVEEPRIKSGKKQEQRRQIFHRPLKTQAGWLTAQ</sequence>
<comment type="caution">
    <text evidence="2">The sequence shown here is derived from an EMBL/GenBank/DDBJ whole genome shotgun (WGS) entry which is preliminary data.</text>
</comment>
<keyword evidence="1" id="KW-0812">Transmembrane</keyword>
<name>A0AA86TVX9_9EUKA</name>
<keyword evidence="1" id="KW-0472">Membrane</keyword>
<keyword evidence="4" id="KW-1185">Reference proteome</keyword>
<evidence type="ECO:0000313" key="2">
    <source>
        <dbReference type="EMBL" id="CAI9930386.1"/>
    </source>
</evidence>
<feature type="transmembrane region" description="Helical" evidence="1">
    <location>
        <begin position="230"/>
        <end position="251"/>
    </location>
</feature>
<organism evidence="2">
    <name type="scientific">Hexamita inflata</name>
    <dbReference type="NCBI Taxonomy" id="28002"/>
    <lineage>
        <taxon>Eukaryota</taxon>
        <taxon>Metamonada</taxon>
        <taxon>Diplomonadida</taxon>
        <taxon>Hexamitidae</taxon>
        <taxon>Hexamitinae</taxon>
        <taxon>Hexamita</taxon>
    </lineage>
</organism>
<evidence type="ECO:0000313" key="3">
    <source>
        <dbReference type="EMBL" id="CAL5974054.1"/>
    </source>
</evidence>
<keyword evidence="1" id="KW-1133">Transmembrane helix</keyword>
<reference evidence="3 4" key="2">
    <citation type="submission" date="2024-07" db="EMBL/GenBank/DDBJ databases">
        <authorList>
            <person name="Akdeniz Z."/>
        </authorList>
    </citation>
    <scope>NUCLEOTIDE SEQUENCE [LARGE SCALE GENOMIC DNA]</scope>
</reference>
<reference evidence="2" key="1">
    <citation type="submission" date="2023-06" db="EMBL/GenBank/DDBJ databases">
        <authorList>
            <person name="Kurt Z."/>
        </authorList>
    </citation>
    <scope>NUCLEOTIDE SEQUENCE</scope>
</reference>
<dbReference type="EMBL" id="CATOUU010000464">
    <property type="protein sequence ID" value="CAI9930386.1"/>
    <property type="molecule type" value="Genomic_DNA"/>
</dbReference>
<proteinExistence type="predicted"/>
<dbReference type="AlphaFoldDB" id="A0AA86TVX9"/>
<accession>A0AA86TVX9</accession>
<feature type="transmembrane region" description="Helical" evidence="1">
    <location>
        <begin position="50"/>
        <end position="72"/>
    </location>
</feature>
<protein>
    <submittedName>
        <fullName evidence="3">Hypothetical_protein</fullName>
    </submittedName>
</protein>
<evidence type="ECO:0000313" key="4">
    <source>
        <dbReference type="Proteomes" id="UP001642409"/>
    </source>
</evidence>
<evidence type="ECO:0000256" key="1">
    <source>
        <dbReference type="SAM" id="Phobius"/>
    </source>
</evidence>
<dbReference type="EMBL" id="CAXDID020000005">
    <property type="protein sequence ID" value="CAL5974054.1"/>
    <property type="molecule type" value="Genomic_DNA"/>
</dbReference>